<proteinExistence type="predicted"/>
<name>A0A0Q3HKD6_BRADI</name>
<evidence type="ECO:0000313" key="3">
    <source>
        <dbReference type="Proteomes" id="UP000008810"/>
    </source>
</evidence>
<dbReference type="STRING" id="15368.A0A0Q3HKD6"/>
<dbReference type="OrthoDB" id="588359at2759"/>
<dbReference type="EnsemblPlants" id="KQJ93802">
    <property type="protein sequence ID" value="KQJ93802"/>
    <property type="gene ID" value="BRADI_3g06820v3"/>
</dbReference>
<organism evidence="1">
    <name type="scientific">Brachypodium distachyon</name>
    <name type="common">Purple false brome</name>
    <name type="synonym">Trachynia distachya</name>
    <dbReference type="NCBI Taxonomy" id="15368"/>
    <lineage>
        <taxon>Eukaryota</taxon>
        <taxon>Viridiplantae</taxon>
        <taxon>Streptophyta</taxon>
        <taxon>Embryophyta</taxon>
        <taxon>Tracheophyta</taxon>
        <taxon>Spermatophyta</taxon>
        <taxon>Magnoliopsida</taxon>
        <taxon>Liliopsida</taxon>
        <taxon>Poales</taxon>
        <taxon>Poaceae</taxon>
        <taxon>BOP clade</taxon>
        <taxon>Pooideae</taxon>
        <taxon>Stipodae</taxon>
        <taxon>Brachypodieae</taxon>
        <taxon>Brachypodium</taxon>
    </lineage>
</organism>
<keyword evidence="3" id="KW-1185">Reference proteome</keyword>
<protein>
    <recommendedName>
        <fullName evidence="4">PLATZ transcription factor family protein</fullName>
    </recommendedName>
</protein>
<reference evidence="1 2" key="1">
    <citation type="journal article" date="2010" name="Nature">
        <title>Genome sequencing and analysis of the model grass Brachypodium distachyon.</title>
        <authorList>
            <consortium name="International Brachypodium Initiative"/>
        </authorList>
    </citation>
    <scope>NUCLEOTIDE SEQUENCE [LARGE SCALE GENOMIC DNA]</scope>
    <source>
        <strain evidence="1 2">Bd21</strain>
    </source>
</reference>
<accession>A0A0Q3HKD6</accession>
<dbReference type="Gramene" id="KQJ93802">
    <property type="protein sequence ID" value="KQJ93802"/>
    <property type="gene ID" value="BRADI_3g06820v3"/>
</dbReference>
<dbReference type="PANTHER" id="PTHR31065">
    <property type="entry name" value="PLATZ TRANSCRIPTION FACTOR FAMILY PROTEIN"/>
    <property type="match status" value="1"/>
</dbReference>
<dbReference type="InterPro" id="IPR006734">
    <property type="entry name" value="PLATZ"/>
</dbReference>
<dbReference type="AlphaFoldDB" id="A0A0Q3HKD6"/>
<gene>
    <name evidence="1" type="ORF">BRADI_3g06820v3</name>
</gene>
<dbReference type="Proteomes" id="UP000008810">
    <property type="component" value="Chromosome 3"/>
</dbReference>
<dbReference type="Pfam" id="PF04640">
    <property type="entry name" value="PLATZ"/>
    <property type="match status" value="1"/>
</dbReference>
<dbReference type="PANTHER" id="PTHR31065:SF51">
    <property type="entry name" value="PLATZ TRANSCRIPTION FACTOR FAMILY PROTEIN"/>
    <property type="match status" value="1"/>
</dbReference>
<dbReference type="EMBL" id="CM000882">
    <property type="protein sequence ID" value="KQJ93802.1"/>
    <property type="molecule type" value="Genomic_DNA"/>
</dbReference>
<sequence length="178" mass="19588">MATVKNSVEEAGQKRFGPAWLRSLVGATFYTPCPTHLGVPKNECNHYCVDCIDEEGTTTIFCSICFSGHTDHHHVLQIRRSSYHEVVRVVELETVVDISLVQTYVINGDKVVFLNARPMALGHGTKCVGPAGTCLECGRALIDATFQFCSLGCKINCVARVLYAYVCVRSTPGRELVF</sequence>
<evidence type="ECO:0000313" key="2">
    <source>
        <dbReference type="EnsemblPlants" id="KQJ93802"/>
    </source>
</evidence>
<reference evidence="1" key="2">
    <citation type="submission" date="2017-06" db="EMBL/GenBank/DDBJ databases">
        <title>WGS assembly of Brachypodium distachyon.</title>
        <authorList>
            <consortium name="The International Brachypodium Initiative"/>
            <person name="Lucas S."/>
            <person name="Harmon-Smith M."/>
            <person name="Lail K."/>
            <person name="Tice H."/>
            <person name="Grimwood J."/>
            <person name="Bruce D."/>
            <person name="Barry K."/>
            <person name="Shu S."/>
            <person name="Lindquist E."/>
            <person name="Wang M."/>
            <person name="Pitluck S."/>
            <person name="Vogel J.P."/>
            <person name="Garvin D.F."/>
            <person name="Mockler T.C."/>
            <person name="Schmutz J."/>
            <person name="Rokhsar D."/>
            <person name="Bevan M.W."/>
        </authorList>
    </citation>
    <scope>NUCLEOTIDE SEQUENCE</scope>
    <source>
        <strain evidence="1">Bd21</strain>
    </source>
</reference>
<evidence type="ECO:0000313" key="1">
    <source>
        <dbReference type="EMBL" id="KQJ93802.1"/>
    </source>
</evidence>
<reference evidence="2" key="3">
    <citation type="submission" date="2018-08" db="UniProtKB">
        <authorList>
            <consortium name="EnsemblPlants"/>
        </authorList>
    </citation>
    <scope>IDENTIFICATION</scope>
    <source>
        <strain evidence="2">cv. Bd21</strain>
    </source>
</reference>
<evidence type="ECO:0008006" key="4">
    <source>
        <dbReference type="Google" id="ProtNLM"/>
    </source>
</evidence>
<dbReference type="InParanoid" id="A0A0Q3HKD6"/>